<comment type="caution">
    <text evidence="2">The sequence shown here is derived from an EMBL/GenBank/DDBJ whole genome shotgun (WGS) entry which is preliminary data.</text>
</comment>
<evidence type="ECO:0000313" key="2">
    <source>
        <dbReference type="EMBL" id="RGC11412.1"/>
    </source>
</evidence>
<organism evidence="2 3">
    <name type="scientific">Clostridium innocuum</name>
    <dbReference type="NCBI Taxonomy" id="1522"/>
    <lineage>
        <taxon>Bacteria</taxon>
        <taxon>Bacillati</taxon>
        <taxon>Bacillota</taxon>
        <taxon>Clostridia</taxon>
        <taxon>Eubacteriales</taxon>
        <taxon>Clostridiaceae</taxon>
        <taxon>Clostridium</taxon>
    </lineage>
</organism>
<feature type="transmembrane region" description="Helical" evidence="1">
    <location>
        <begin position="103"/>
        <end position="125"/>
    </location>
</feature>
<feature type="transmembrane region" description="Helical" evidence="1">
    <location>
        <begin position="177"/>
        <end position="197"/>
    </location>
</feature>
<keyword evidence="1" id="KW-0472">Membrane</keyword>
<protein>
    <submittedName>
        <fullName evidence="2">Uncharacterized protein</fullName>
    </submittedName>
</protein>
<dbReference type="EMBL" id="QVEV01000036">
    <property type="protein sequence ID" value="RGC11412.1"/>
    <property type="molecule type" value="Genomic_DNA"/>
</dbReference>
<feature type="transmembrane region" description="Helical" evidence="1">
    <location>
        <begin position="12"/>
        <end position="30"/>
    </location>
</feature>
<keyword evidence="1" id="KW-1133">Transmembrane helix</keyword>
<keyword evidence="1" id="KW-0812">Transmembrane</keyword>
<proteinExistence type="predicted"/>
<evidence type="ECO:0000313" key="3">
    <source>
        <dbReference type="Proteomes" id="UP000260025"/>
    </source>
</evidence>
<name>A0A3E2VLW5_CLOIN</name>
<reference evidence="2 3" key="1">
    <citation type="submission" date="2018-08" db="EMBL/GenBank/DDBJ databases">
        <title>A genome reference for cultivated species of the human gut microbiota.</title>
        <authorList>
            <person name="Zou Y."/>
            <person name="Xue W."/>
            <person name="Luo G."/>
        </authorList>
    </citation>
    <scope>NUCLEOTIDE SEQUENCE [LARGE SCALE GENOMIC DNA]</scope>
    <source>
        <strain evidence="2 3">OF01-2LB</strain>
    </source>
</reference>
<dbReference type="AlphaFoldDB" id="A0A3E2VLW5"/>
<dbReference type="Proteomes" id="UP000260025">
    <property type="component" value="Unassembled WGS sequence"/>
</dbReference>
<feature type="transmembrane region" description="Helical" evidence="1">
    <location>
        <begin position="233"/>
        <end position="253"/>
    </location>
</feature>
<feature type="transmembrane region" description="Helical" evidence="1">
    <location>
        <begin position="145"/>
        <end position="165"/>
    </location>
</feature>
<feature type="transmembrane region" description="Helical" evidence="1">
    <location>
        <begin position="56"/>
        <end position="75"/>
    </location>
</feature>
<gene>
    <name evidence="2" type="ORF">DXA38_18075</name>
</gene>
<evidence type="ECO:0000256" key="1">
    <source>
        <dbReference type="SAM" id="Phobius"/>
    </source>
</evidence>
<sequence>MLYSKKQKISIILFLFAIIILTLFLIKFQLDPIFEESTINRGVEAYFDISNANKTIFYFLALIIITPNLFTINYFKYKNNSFINLITERINLKTYTLKITVKVFLDSFLFYLLLNVAIIAMIHFTYSPIDFTKETLTFIFSPNPFLNFGLYILFSCIGFGIYNIFLIQMIYIIKNEFMFRAFSLLNFILSLISVIMFKQIFLQTGLSNELAGVISSFITPMNLLTPGLLFECYGLLSFTLSAIFYIALSIVLWKISYRSMMQNG</sequence>
<accession>A0A3E2VLW5</accession>